<evidence type="ECO:0000259" key="5">
    <source>
        <dbReference type="PROSITE" id="PS50901"/>
    </source>
</evidence>
<evidence type="ECO:0000313" key="6">
    <source>
        <dbReference type="EMBL" id="MBD2316355.1"/>
    </source>
</evidence>
<dbReference type="CDD" id="cd01127">
    <property type="entry name" value="TrwB_TraG_TraD_VirD4"/>
    <property type="match status" value="1"/>
</dbReference>
<reference evidence="6 7" key="1">
    <citation type="journal article" date="2020" name="ISME J.">
        <title>Comparative genomics reveals insights into cyanobacterial evolution and habitat adaptation.</title>
        <authorList>
            <person name="Chen M.Y."/>
            <person name="Teng W.K."/>
            <person name="Zhao L."/>
            <person name="Hu C.X."/>
            <person name="Zhou Y.K."/>
            <person name="Han B.P."/>
            <person name="Song L.R."/>
            <person name="Shu W.S."/>
        </authorList>
    </citation>
    <scope>NUCLEOTIDE SEQUENCE [LARGE SCALE GENOMIC DNA]</scope>
    <source>
        <strain evidence="6 7">FACHB-1050</strain>
    </source>
</reference>
<organism evidence="6 7">
    <name type="scientific">Phormidium tenue FACHB-1050</name>
    <dbReference type="NCBI Taxonomy" id="2692857"/>
    <lineage>
        <taxon>Bacteria</taxon>
        <taxon>Bacillati</taxon>
        <taxon>Cyanobacteriota</taxon>
        <taxon>Cyanophyceae</taxon>
        <taxon>Oscillatoriophycideae</taxon>
        <taxon>Oscillatoriales</taxon>
        <taxon>Oscillatoriaceae</taxon>
        <taxon>Phormidium</taxon>
    </lineage>
</organism>
<dbReference type="Pfam" id="PF01580">
    <property type="entry name" value="FtsK_SpoIIIE"/>
    <property type="match status" value="1"/>
</dbReference>
<keyword evidence="7" id="KW-1185">Reference proteome</keyword>
<name>A0ABR8C870_9CYAN</name>
<dbReference type="Gene3D" id="3.40.50.300">
    <property type="entry name" value="P-loop containing nucleotide triphosphate hydrolases"/>
    <property type="match status" value="1"/>
</dbReference>
<sequence>MKAIDLIGQVAAGFLKRSINIDEASEGVARYMLDRLTAQQVAAVCHAIRQDTQLVCLVKIQVPRSLVGDYGLPEAFLTDERTVHLRHSPCELSALLLANTSDDDQAQSLGDITSLGAQELKSQIDLWIDCAARDLPISENHLNYWRKAIEGLQKVISRSLEQFAEYVVETRSYIQAEGLPILDALGRALPALHLPCDSGYFGAIPETQLGKLQRWEKAFQELKSKRECLLEKQRPNRKPIEEQELRDAFEKVKEDIPEIAHPAISAFINSSAGWNTESEALAKFEWETNSISSLFSGLQTQKTDLASLTIDFFSDEFPDVLTDLEVQYLNALKKRNKKEALDDDREFYEAHRPRLEDNRKLKAKWDKFVYGQPIECNDFLIGLLQAFERLFDQADSDESIKSLSISTQKSSRKSGWLELNANIGQYFCTRYRGIEKLTSPYIEWDTHWLFKYDGLLESEKKKQKSKYKENTSIARSAIEIKFYVEMRDKDRNLIAKTQLIWKGNPNAIGMELYSDLLRLHENSPFQISQVQRELVSKKGKLQGISLSDVGTLSPGYNRDRGSLIGKYERKSELDKLTDKLKKSAKEGKLPQEAVQEILEAWEQFKAIYKQAIATLVEPTGEGIASPTLIHQCEAYGKLLTLLLIHAKGDSNRLELYQTILHLGCVRVGGMRKDRGKPAAIVAPWQPLRLAAIAVKTRQLAGLLRHILSESEVNFGDSRLFFADLRNDLLHPHAPEVSVGYQGREPKILAVSDTVNDYSLMEPPIKDETDRSTHEDPTDAAEKLLRLINRYVELLPHEKANLSVVLYQTDSVKLPLAIVNKLGDALQEEGEEVRCQVILRHRDPTKLAQLYEQMIESSDVDPDAFIASEVSQDFMARLRISVMPKNIPPANPQDGKFADIVFLQDAISRQARVIWQPTPFDETSPNMLTYFPARWSRKRPAPSDEMRSTVYLTCPKQFDVGQAYLDAVYSIIEGKDLQDNQHFLPARQISFQDEQTRTIFDETHRLGEWVVNYDDLLERRQLVNQGVKVIRYQQHRTDERNFLVSSSASLNLLEVLVRKRLEALNLGIESNRIDKLVQSFIDEANTLSGDIVLRAAKCGIFASELMGVVLSKAIVTEEIGKKYPIGWYFLDDYASWLGQKEGQIADIMAISPQYIDGQPVLKIVIAEAKYVDISGVADARKTSQNQLRDTVYRIADALFISPGRLDRDLWLSRLSDLMLEGIEFSANTMLPIEQWREGLRTGTIRIDLSGYSHVFVSGMNDSNIESERIFIQKVDRCFQETYDRESVRKLVLAHESKQSLFTVRELIGDDKPWLVSQPLFPANRVTWVLDIESTSAMPDKITSVEIAQHEKDIPTPEIKKDVGDKAIPSSPSQNEPTVNVTTGSHTSVSATTKDESNWASPALVAWWQQAQTSHSDAVAEQWLIDTATKLKTALMGYNLQAKVLGQRLTPNAAIVRLKGTDNLGIIDIEKKRSPILTTHGLQIINLTAQPGEIQVAIARPQRQTIYLGEVLARRKLNRSIARVNLSFVIAVKELDGELLYLNLGSNFENLQQHAPHTLIAGATGSGKSVLLRNLLLDIAATNSPDLVNIYLIDTKSGADYFPFEDLPHFPEGIIIEQERAIAIFDQIVEEMDRRYKQFRDQKVNSLSAYNLKVEKKLPFIFLVHDEFADWMLVEEYKNAISAAVQRLGVKARAAGIHLIFAAQRPDNSVFPMQLRSNLDNRLILKVADEGTSEIALGRKGAEYLLGRGHLVARLSSEPELIYAQVPFLSDEEFPILVDIVRSLANLT</sequence>
<dbReference type="InterPro" id="IPR027417">
    <property type="entry name" value="P-loop_NTPase"/>
</dbReference>
<protein>
    <submittedName>
        <fullName evidence="6">DNA translocase FtsK</fullName>
    </submittedName>
</protein>
<feature type="region of interest" description="Disordered" evidence="4">
    <location>
        <begin position="1357"/>
        <end position="1393"/>
    </location>
</feature>
<dbReference type="InterPro" id="IPR003593">
    <property type="entry name" value="AAA+_ATPase"/>
</dbReference>
<dbReference type="InterPro" id="IPR002543">
    <property type="entry name" value="FtsK_dom"/>
</dbReference>
<evidence type="ECO:0000313" key="7">
    <source>
        <dbReference type="Proteomes" id="UP000618445"/>
    </source>
</evidence>
<keyword evidence="1 3" id="KW-0547">Nucleotide-binding</keyword>
<feature type="domain" description="FtsK" evidence="5">
    <location>
        <begin position="1535"/>
        <end position="1732"/>
    </location>
</feature>
<dbReference type="SMART" id="SM00382">
    <property type="entry name" value="AAA"/>
    <property type="match status" value="1"/>
</dbReference>
<evidence type="ECO:0000256" key="2">
    <source>
        <dbReference type="ARBA" id="ARBA00022840"/>
    </source>
</evidence>
<dbReference type="EMBL" id="JACJQY010000006">
    <property type="protein sequence ID" value="MBD2316355.1"/>
    <property type="molecule type" value="Genomic_DNA"/>
</dbReference>
<dbReference type="Proteomes" id="UP000618445">
    <property type="component" value="Unassembled WGS sequence"/>
</dbReference>
<feature type="compositionally biased region" description="Polar residues" evidence="4">
    <location>
        <begin position="1368"/>
        <end position="1390"/>
    </location>
</feature>
<dbReference type="InterPro" id="IPR050206">
    <property type="entry name" value="FtsK/SpoIIIE/SftA"/>
</dbReference>
<comment type="caution">
    <text evidence="6">The sequence shown here is derived from an EMBL/GenBank/DDBJ whole genome shotgun (WGS) entry which is preliminary data.</text>
</comment>
<accession>A0ABR8C870</accession>
<evidence type="ECO:0000256" key="4">
    <source>
        <dbReference type="SAM" id="MobiDB-lite"/>
    </source>
</evidence>
<dbReference type="RefSeq" id="WP_190577122.1">
    <property type="nucleotide sequence ID" value="NZ_CAWPQU010000056.1"/>
</dbReference>
<gene>
    <name evidence="6" type="ORF">H6G05_05775</name>
</gene>
<evidence type="ECO:0000256" key="1">
    <source>
        <dbReference type="ARBA" id="ARBA00022741"/>
    </source>
</evidence>
<dbReference type="PANTHER" id="PTHR22683:SF1">
    <property type="entry name" value="TYPE VII SECRETION SYSTEM PROTEIN ESSC"/>
    <property type="match status" value="1"/>
</dbReference>
<evidence type="ECO:0000256" key="3">
    <source>
        <dbReference type="PROSITE-ProRule" id="PRU00289"/>
    </source>
</evidence>
<dbReference type="SUPFAM" id="SSF52540">
    <property type="entry name" value="P-loop containing nucleoside triphosphate hydrolases"/>
    <property type="match status" value="1"/>
</dbReference>
<keyword evidence="2 3" id="KW-0067">ATP-binding</keyword>
<dbReference type="PANTHER" id="PTHR22683">
    <property type="entry name" value="SPORULATION PROTEIN RELATED"/>
    <property type="match status" value="1"/>
</dbReference>
<feature type="binding site" evidence="3">
    <location>
        <begin position="1560"/>
        <end position="1567"/>
    </location>
    <ligand>
        <name>ATP</name>
        <dbReference type="ChEBI" id="CHEBI:30616"/>
    </ligand>
</feature>
<dbReference type="PROSITE" id="PS50901">
    <property type="entry name" value="FTSK"/>
    <property type="match status" value="1"/>
</dbReference>
<proteinExistence type="predicted"/>